<evidence type="ECO:0000313" key="1">
    <source>
        <dbReference type="EMBL" id="MDT0353278.1"/>
    </source>
</evidence>
<sequence length="96" mass="10538">MDLQPSDVIARPRVRGSDLIPHLTESATLADRPDDRTPWEQAAKAIIPTLEYTQSLEATPIYSITRWIPPAGLRLATVIVLKVAGETDVEIIYGDG</sequence>
<keyword evidence="2" id="KW-1185">Reference proteome</keyword>
<accession>A0ABU2NIN5</accession>
<proteinExistence type="predicted"/>
<name>A0ABU2NIN5_9PSEU</name>
<gene>
    <name evidence="1" type="ORF">RM445_27575</name>
</gene>
<dbReference type="EMBL" id="JAVREJ010000029">
    <property type="protein sequence ID" value="MDT0353278.1"/>
    <property type="molecule type" value="Genomic_DNA"/>
</dbReference>
<protein>
    <submittedName>
        <fullName evidence="1">Uncharacterized protein</fullName>
    </submittedName>
</protein>
<organism evidence="1 2">
    <name type="scientific">Pseudonocardia charpentierae</name>
    <dbReference type="NCBI Taxonomy" id="3075545"/>
    <lineage>
        <taxon>Bacteria</taxon>
        <taxon>Bacillati</taxon>
        <taxon>Actinomycetota</taxon>
        <taxon>Actinomycetes</taxon>
        <taxon>Pseudonocardiales</taxon>
        <taxon>Pseudonocardiaceae</taxon>
        <taxon>Pseudonocardia</taxon>
    </lineage>
</organism>
<dbReference type="RefSeq" id="WP_311559793.1">
    <property type="nucleotide sequence ID" value="NZ_JAVREJ010000029.1"/>
</dbReference>
<comment type="caution">
    <text evidence="1">The sequence shown here is derived from an EMBL/GenBank/DDBJ whole genome shotgun (WGS) entry which is preliminary data.</text>
</comment>
<evidence type="ECO:0000313" key="2">
    <source>
        <dbReference type="Proteomes" id="UP001183202"/>
    </source>
</evidence>
<dbReference type="Proteomes" id="UP001183202">
    <property type="component" value="Unassembled WGS sequence"/>
</dbReference>
<reference evidence="2" key="1">
    <citation type="submission" date="2023-07" db="EMBL/GenBank/DDBJ databases">
        <title>30 novel species of actinomycetes from the DSMZ collection.</title>
        <authorList>
            <person name="Nouioui I."/>
        </authorList>
    </citation>
    <scope>NUCLEOTIDE SEQUENCE [LARGE SCALE GENOMIC DNA]</scope>
    <source>
        <strain evidence="2">DSM 45834</strain>
    </source>
</reference>